<accession>A0A075R844</accession>
<dbReference type="KEGG" id="blr:BRLA_c031360"/>
<organism evidence="2 3">
    <name type="scientific">Brevibacillus laterosporus LMG 15441</name>
    <dbReference type="NCBI Taxonomy" id="1042163"/>
    <lineage>
        <taxon>Bacteria</taxon>
        <taxon>Bacillati</taxon>
        <taxon>Bacillota</taxon>
        <taxon>Bacilli</taxon>
        <taxon>Bacillales</taxon>
        <taxon>Paenibacillaceae</taxon>
        <taxon>Brevibacillus</taxon>
    </lineage>
</organism>
<evidence type="ECO:0000313" key="3">
    <source>
        <dbReference type="Proteomes" id="UP000005850"/>
    </source>
</evidence>
<dbReference type="STRING" id="1042163.BRLA_c031360"/>
<protein>
    <submittedName>
        <fullName evidence="2">Uncharacterized protein</fullName>
    </submittedName>
</protein>
<name>A0A075R844_BRELA</name>
<dbReference type="HOGENOM" id="CLU_074090_0_0_9"/>
<sequence>MDNKNFEAYLKKIGSGKGDSIEMVLEIENPKDQEILNLMRLRKTYVFVAIGDNQLSFELDGQTDEETPNTPYTVDGSGMVEVKPNEVLENVQDSETETKEDKPQEEATPELEGEQEASQQEDTPQVEPKIINEFILSGQAPTFEDLPYNFIDIVTRREAGERSMDIATSLDLTSGKWSKIWKDYKGRIASAARDWDDLRNLSQVTPEYTDLEAEQSDGGAA</sequence>
<keyword evidence="3" id="KW-1185">Reference proteome</keyword>
<dbReference type="RefSeq" id="WP_003337103.1">
    <property type="nucleotide sequence ID" value="NZ_CP007806.1"/>
</dbReference>
<dbReference type="EMBL" id="CP007806">
    <property type="protein sequence ID" value="AIG27448.1"/>
    <property type="molecule type" value="Genomic_DNA"/>
</dbReference>
<gene>
    <name evidence="2" type="ORF">BRLA_c031360</name>
</gene>
<feature type="compositionally biased region" description="Basic and acidic residues" evidence="1">
    <location>
        <begin position="96"/>
        <end position="105"/>
    </location>
</feature>
<evidence type="ECO:0000256" key="1">
    <source>
        <dbReference type="SAM" id="MobiDB-lite"/>
    </source>
</evidence>
<evidence type="ECO:0000313" key="2">
    <source>
        <dbReference type="EMBL" id="AIG27448.1"/>
    </source>
</evidence>
<dbReference type="AlphaFoldDB" id="A0A075R844"/>
<dbReference type="eggNOG" id="ENOG5032N1T">
    <property type="taxonomic scope" value="Bacteria"/>
</dbReference>
<dbReference type="Proteomes" id="UP000005850">
    <property type="component" value="Chromosome"/>
</dbReference>
<proteinExistence type="predicted"/>
<feature type="region of interest" description="Disordered" evidence="1">
    <location>
        <begin position="88"/>
        <end position="126"/>
    </location>
</feature>
<reference evidence="2 3" key="1">
    <citation type="journal article" date="2011" name="J. Bacteriol.">
        <title>Genome sequence of Brevibacillus laterosporus LMG 15441, a pathogen of invertebrates.</title>
        <authorList>
            <person name="Djukic M."/>
            <person name="Poehlein A."/>
            <person name="Thurmer A."/>
            <person name="Daniel R."/>
        </authorList>
    </citation>
    <scope>NUCLEOTIDE SEQUENCE [LARGE SCALE GENOMIC DNA]</scope>
    <source>
        <strain evidence="2 3">LMG 15441</strain>
    </source>
</reference>